<dbReference type="SUPFAM" id="SSF81872">
    <property type="entry name" value="BRCA2 helical domain"/>
    <property type="match status" value="1"/>
</dbReference>
<accession>A0A9Y3VMS7</accession>
<dbReference type="InterPro" id="IPR015188">
    <property type="entry name" value="BRCA2_OB_3"/>
</dbReference>
<feature type="region of interest" description="Disordered" evidence="6">
    <location>
        <begin position="418"/>
        <end position="444"/>
    </location>
</feature>
<dbReference type="CDD" id="cd04493">
    <property type="entry name" value="BRCA2DBD_OB1"/>
    <property type="match status" value="1"/>
</dbReference>
<feature type="compositionally biased region" description="Basic and acidic residues" evidence="6">
    <location>
        <begin position="2219"/>
        <end position="2230"/>
    </location>
</feature>
<dbReference type="CDD" id="cd04495">
    <property type="entry name" value="BRCA2DBD_OB3"/>
    <property type="match status" value="1"/>
</dbReference>
<dbReference type="Pfam" id="PF09169">
    <property type="entry name" value="BRCA-2_helical"/>
    <property type="match status" value="1"/>
</dbReference>
<feature type="compositionally biased region" description="Basic and acidic residues" evidence="6">
    <location>
        <begin position="1247"/>
        <end position="1260"/>
    </location>
</feature>
<dbReference type="InterPro" id="IPR015187">
    <property type="entry name" value="BRCA2_OB_1"/>
</dbReference>
<evidence type="ECO:0000259" key="7">
    <source>
        <dbReference type="SMART" id="SM01341"/>
    </source>
</evidence>
<dbReference type="RefSeq" id="XP_005736086.1">
    <property type="nucleotide sequence ID" value="XM_005736029.1"/>
</dbReference>
<keyword evidence="1" id="KW-0677">Repeat</keyword>
<dbReference type="Pfam" id="PF09104">
    <property type="entry name" value="BRCA-2_OB3"/>
    <property type="match status" value="1"/>
</dbReference>
<dbReference type="InterPro" id="IPR012340">
    <property type="entry name" value="NA-bd_OB-fold"/>
</dbReference>
<dbReference type="InterPro" id="IPR015205">
    <property type="entry name" value="Tower_dom"/>
</dbReference>
<dbReference type="PANTHER" id="PTHR11289">
    <property type="entry name" value="BREAST CANCER TYPE 2 SUSCEPTIBILITY PROTEIN BRCA2"/>
    <property type="match status" value="1"/>
</dbReference>
<feature type="compositionally biased region" description="Polar residues" evidence="6">
    <location>
        <begin position="339"/>
        <end position="351"/>
    </location>
</feature>
<sequence length="3310" mass="362980">MDLPLKNMYETFKDEIWKELGSLDHNWFDILTAQTSANESSGSDQDELCANQEGHFKTPLDKTAVDSQLFSTPKVFRHSRIVLPEIVDEQSFSTTQENDTLPWTETQSPYVFRISKKGVPDTEYEEIQPQNQDNFDPLDTPHKSPMSYAKHISESLGAQINPDISWTSSLNTPPPVPSTLILSKVDESPCPVSVSADKSVVFVRKLFPSLSNPSRIVVAPPKNDKITTDNHDAVLPEVVSSQTLLMQNEGIWQQILRGANGDGKMASAPDEFQNTSSTFLANSSSALRKVKPERIRRKQFKLSEHDCSSTDISKTNQCNEEHKADEEHSTVPSSPPAKNGSTGISQWSPLNLSEIPPCTAENNILTELQPDFDSRQLVRPPIKITDTGLIRKKRKFVYTVETLKPKVKENETNFQKMNTSSVIPDTGPELSSKQSQDAPDEASCCSNEKNAEEKCTLENLPSSVQEKVQDLDMSQLHKDFAQDFSQISDSGRPTKGVAEDQHHFSPSACLLAMKKAKHQTIQASLLHDYNSISNTGHTSTTNQNCSTNEGTISDSGFQSAVADITHTASSCIVPFSENTGSKTDIHRTTPFPSTQRGNEKSQLLERQTIDGKREGQLDKESTVSQLPSSLKGTDDGLNCIPQNGEVHGRLLEKTNISLPPAHASGFKTASNKGIQISLANLEKARHLFEERDGDQPTKCNSVTKLKNSQRNGSMTSTVSVSNQQPSVSEIFEGGSCHLTASQKADVTELCTLLEEADSQFEFTQFRGAEVKQPCQENACFLEKTDKDLDPDFLAGIDFDDSFSSDAEKHLAITAMPDKMTCVVDEKANGGTSNITDKSTGVSVSSSVKRENISAGEVLSSSEDIPGRNNWLISKKQKSLNRAEHGDASKMEKPNPLMLGVTFKTAGGNALRVSKTCLSKARALFADLEINVSDLNISHKQAAETDAKTKKMCNVDSETATADFKFTLKADCHVEEKTSTCFSNTKQPVSALKQARDMQDKDTTKSFENCKMDAITISEEHAIVDTEFENVNTGLSRPHPDDLEMERVGCNTVLEFKNPVSFHENSFSTSKLLPCPASKSIDSSAITELSSGDGFCTASGRKVSVSADAMKKAKCLLNDTYSLEDTSKKISQKENVLRAAQFTAQNKESIPKTSGFDTATGKGVSISSTAHKKAKCPLSESDKVYHKINAKASHYKIPVYGPPPSNVGFLAASGKKIAFSSKALQKAKALFSDISFSADSPAGSYPKNGDKKNDNCEHPDKMQSGLTAEGENVHVSEKHILKDFEDSVLTNAMQKRVDCDIDVNNDENIMHTSGSGSDLGIRPDQGMTSNISVESANKQLKQKDSLPLQSGGFGPVNGKGVSISSEALKRATSLLEQCDEVNTKINVNHSHLKTSVYSPLPTSGGFHAASGKALTLSSEALQKALFSDIISSTESPVVPHTQSIKFFVKSGSGCTEDKNKQLKEKEASFPLQSGGFQTASGKGLAISSEALKKAKSLLGEFDELGDRSGKPSCSKTPVRENGRFLAASGKPVALSSDALQKAKTLFSDIISSAESPHAKNSDRNHDNCEPMAKMQSGFKTAGGKKVHVSQKDLLNAKHLLKVLDDSVLTKAMQMAEDCDMDVSNGISAKHKSIAPMVGTGSDEKNLPETRLQQKATLGFSVESEKRYTEDKDKQAEQKNDTLSLQTASGKGVTIASEALRKARSLLGECDEMEDKIGINPSCSKIPVHDSLPQNGGFRAASGKPVALSSEALQRAKALFGDISISAEIPHAKNSHKKYDYGENAQKMQCSSKTVGGEKVNVSEQNLLKAKHLLKEADVSVSKKAMQVEDGFTKDCNMDINYGISVKHDNTLSISDISKDSGNGCTEVTNEHMKQKNTWPQQSVGFQTASGKGVAVSSKALKRAKTLLSECEGVEDKISITAPRGKISAHGPPFRSTGSGFLAASGKPVALSSEAMQKAKALFSDISQSRDTPAVAHTRKNDKKIDAHNREETHCGFSTAGGVKVQVSKKSLLKATSLFKEFDDGECHDSLLFSTSPQDNPMPNLSKVEDVEGPSGSNLTTASDKYMSTKGTASLVVESVPSLQESDLKVENLRGHGCMSVNNKAAKAAFKFQEDTITPSGAGTLHDCPEEEMQCLLDYEINEESSTKESKVLKPNESSVLNFQSLNLTGCTETQQKFLAQEALDCTKALLEDEGLAEHNLLMTLENMPLQHNTSANGCEESEKRRGKRSVEDTEMNGQPPLKRRLLEEFDRSLVDPKASTLHPVKSCSNGLMKDRGVFKYSTSLYPNITRPHSGKTYVETRFQKTQIQNSMTGDPRSKSAHYKTSAFVPPFVRNAKTETHKTMVLKDSIRTPSAFVPPFKKQRTIVEESSCKAHEGEDKHQKPFVMSSNSKCFVPPTKKTQGAADGTAVAAARSDDMNNQSLPVDFRSVSAVGETSGVDGTCSRSQDVYQNLQNTELAQDIQDMRLRKKKRQNIRPLPGSLYLKKTSGVPRIPLKAAVNGKIPGRYTPKKLYGYGVQKYVSDITSENAESFRFSLLQFIKLEAFTDEGGVQLADGGWLVPSNDGTAGKEEFYRALCDTPGVDPKLISEAWVYNHYRWIVWKQASMEKSFPEIVGSRCLTPEQILLQLKYRYDVEVDHSRRPALRKIMEKDDTAAKTLVLCVCDIISRGHSPKTQSHNDTKTPHSADAKVETSAALIWLTDGWYAIKAQLDEPLTAMVHKGRLAVGGKLIIHGAQLVGSQDACSPLEAPESLMLKICANSCRPARWDAKLGFHKDPRPFLLPISCLYSNGGPVGSVDIVVLRSYPMQWMERKPDGSVVFRSSRAEEKEARRYNSHKQKAMEILFAKIQSEFENEEKGSIKPQRRRKTISHQEIANLQDGEELYEAVGDDPAYLEAHLSAHQLEALHTYRRSLMEKKQAELQDRYHRALEAEENEMNCPKREVTPVWRLCIADSMEQPGRVYQLNLWRPSSDLQSLLKEGCRFKVYNLTTSDGKKRSCIEPVQLTGTKKTQFQELQASHEWLTTYFQPRVCTNFLNLQNPDFEALCGEIDLAGYVINVVDGKGSSPAFYLADEKLNFVKVRCFSSLSQTGLEDVLKPRVILALSNLQLRGQSMHPTPVVYAGDLTSFSTNPKEVHLQESFSQLKTLVQCQENFFVTAEEKLSELVRSNGLSYSSSPALQRQTPASLTDRRQDIKSSVISQKPGRNLGSVTPVGRKSPTPTSSAEKDPKSLKRRRALDYLSRIPSPPPLSHLGSVASPCVNKTFNPPRRSVTPSTLKTVQTPSHKPADSLGEDEWVNDEELALIDTQALRVNLI</sequence>
<evidence type="ECO:0000313" key="9">
    <source>
        <dbReference type="RefSeq" id="XP_005736086.1"/>
    </source>
</evidence>
<feature type="region of interest" description="Disordered" evidence="6">
    <location>
        <begin position="581"/>
        <end position="639"/>
    </location>
</feature>
<feature type="compositionally biased region" description="Polar residues" evidence="6">
    <location>
        <begin position="697"/>
        <end position="720"/>
    </location>
</feature>
<dbReference type="GO" id="GO:0006355">
    <property type="term" value="P:regulation of DNA-templated transcription"/>
    <property type="evidence" value="ECO:0007669"/>
    <property type="project" value="TreeGrafter"/>
</dbReference>
<dbReference type="InterPro" id="IPR015525">
    <property type="entry name" value="BRCA2"/>
</dbReference>
<feature type="compositionally biased region" description="Basic and acidic residues" evidence="6">
    <location>
        <begin position="1661"/>
        <end position="1678"/>
    </location>
</feature>
<dbReference type="CTD" id="675"/>
<feature type="compositionally biased region" description="Polar residues" evidence="6">
    <location>
        <begin position="418"/>
        <end position="437"/>
    </location>
</feature>
<feature type="region of interest" description="Disordered" evidence="6">
    <location>
        <begin position="3168"/>
        <end position="3228"/>
    </location>
</feature>
<dbReference type="GO" id="GO:0003677">
    <property type="term" value="F:DNA binding"/>
    <property type="evidence" value="ECO:0007669"/>
    <property type="project" value="UniProtKB-KW"/>
</dbReference>
<evidence type="ECO:0000256" key="5">
    <source>
        <dbReference type="ARBA" id="ARBA00023204"/>
    </source>
</evidence>
<keyword evidence="3" id="KW-0238">DNA-binding</keyword>
<dbReference type="Pfam" id="PF09121">
    <property type="entry name" value="Tower"/>
    <property type="match status" value="1"/>
</dbReference>
<dbReference type="InterPro" id="IPR055077">
    <property type="entry name" value="BRCA2_TR2"/>
</dbReference>
<dbReference type="SUPFAM" id="SSF50249">
    <property type="entry name" value="Nucleic acid-binding proteins"/>
    <property type="match status" value="3"/>
</dbReference>
<dbReference type="PANTHER" id="PTHR11289:SF0">
    <property type="entry name" value="BREAST CANCER TYPE 2 SUSCEPTIBILITY PROTEIN"/>
    <property type="match status" value="1"/>
</dbReference>
<dbReference type="CDD" id="cd04494">
    <property type="entry name" value="BRCA2DBD_OB2"/>
    <property type="match status" value="1"/>
</dbReference>
<keyword evidence="4" id="KW-0233">DNA recombination</keyword>
<reference evidence="9" key="1">
    <citation type="submission" date="2025-08" db="UniProtKB">
        <authorList>
            <consortium name="RefSeq"/>
        </authorList>
    </citation>
    <scope>IDENTIFICATION</scope>
</reference>
<feature type="region of interest" description="Disordered" evidence="6">
    <location>
        <begin position="301"/>
        <end position="352"/>
    </location>
</feature>
<dbReference type="Gene3D" id="2.40.50.140">
    <property type="entry name" value="Nucleic acid-binding proteins"/>
    <property type="match status" value="3"/>
</dbReference>
<evidence type="ECO:0000313" key="8">
    <source>
        <dbReference type="Proteomes" id="UP000695023"/>
    </source>
</evidence>
<dbReference type="PIRSF" id="PIRSF002397">
    <property type="entry name" value="BRCA2"/>
    <property type="match status" value="1"/>
</dbReference>
<feature type="domain" description="Tower" evidence="7">
    <location>
        <begin position="2807"/>
        <end position="2848"/>
    </location>
</feature>
<feature type="compositionally biased region" description="Polar residues" evidence="6">
    <location>
        <begin position="2032"/>
        <end position="2041"/>
    </location>
</feature>
<feature type="compositionally biased region" description="Polar residues" evidence="6">
    <location>
        <begin position="3168"/>
        <end position="3182"/>
    </location>
</feature>
<dbReference type="InterPro" id="IPR036315">
    <property type="entry name" value="BRCA2_hlx_sf"/>
</dbReference>
<feature type="compositionally biased region" description="Polar residues" evidence="6">
    <location>
        <begin position="3267"/>
        <end position="3279"/>
    </location>
</feature>
<dbReference type="Gene3D" id="6.10.70.10">
    <property type="match status" value="1"/>
</dbReference>
<feature type="region of interest" description="Disordered" evidence="6">
    <location>
        <begin position="2210"/>
        <end position="2242"/>
    </location>
</feature>
<dbReference type="InterPro" id="IPR002093">
    <property type="entry name" value="BRCA2_repeat"/>
</dbReference>
<dbReference type="Proteomes" id="UP000695023">
    <property type="component" value="Unplaced"/>
</dbReference>
<keyword evidence="8" id="KW-1185">Reference proteome</keyword>
<feature type="compositionally biased region" description="Basic and acidic residues" evidence="6">
    <location>
        <begin position="597"/>
        <end position="621"/>
    </location>
</feature>
<dbReference type="InterPro" id="IPR015252">
    <property type="entry name" value="BRCA2_hlx"/>
</dbReference>
<dbReference type="SUPFAM" id="SSF81878">
    <property type="entry name" value="BRCA2 tower domain"/>
    <property type="match status" value="1"/>
</dbReference>
<feature type="region of interest" description="Disordered" evidence="6">
    <location>
        <begin position="1240"/>
        <end position="1264"/>
    </location>
</feature>
<feature type="compositionally biased region" description="Polar residues" evidence="6">
    <location>
        <begin position="309"/>
        <end position="318"/>
    </location>
</feature>
<protein>
    <submittedName>
        <fullName evidence="9">Breast cancer type 2 susceptibility protein</fullName>
    </submittedName>
</protein>
<feature type="region of interest" description="Disordered" evidence="6">
    <location>
        <begin position="2032"/>
        <end position="2063"/>
    </location>
</feature>
<keyword evidence="2" id="KW-0227">DNA damage</keyword>
<dbReference type="PROSITE" id="PS50138">
    <property type="entry name" value="BRCA2_REPEAT"/>
    <property type="match status" value="13"/>
</dbReference>
<feature type="region of interest" description="Disordered" evidence="6">
    <location>
        <begin position="1659"/>
        <end position="1679"/>
    </location>
</feature>
<dbReference type="GO" id="GO:0000724">
    <property type="term" value="P:double-strand break repair via homologous recombination"/>
    <property type="evidence" value="ECO:0007669"/>
    <property type="project" value="InterPro"/>
</dbReference>
<organism evidence="8 9">
    <name type="scientific">Pundamilia nyererei</name>
    <dbReference type="NCBI Taxonomy" id="303518"/>
    <lineage>
        <taxon>Eukaryota</taxon>
        <taxon>Metazoa</taxon>
        <taxon>Chordata</taxon>
        <taxon>Craniata</taxon>
        <taxon>Vertebrata</taxon>
        <taxon>Euteleostomi</taxon>
        <taxon>Actinopterygii</taxon>
        <taxon>Neopterygii</taxon>
        <taxon>Teleostei</taxon>
        <taxon>Neoteleostei</taxon>
        <taxon>Acanthomorphata</taxon>
        <taxon>Ovalentaria</taxon>
        <taxon>Cichlomorphae</taxon>
        <taxon>Cichliformes</taxon>
        <taxon>Cichlidae</taxon>
        <taxon>African cichlids</taxon>
        <taxon>Pseudocrenilabrinae</taxon>
        <taxon>Haplochromini</taxon>
        <taxon>Pundamilia</taxon>
    </lineage>
</organism>
<dbReference type="Pfam" id="PF21318">
    <property type="entry name" value="BRCA2DBD_OB2"/>
    <property type="match status" value="1"/>
</dbReference>
<evidence type="ECO:0000256" key="2">
    <source>
        <dbReference type="ARBA" id="ARBA00022763"/>
    </source>
</evidence>
<evidence type="ECO:0000256" key="4">
    <source>
        <dbReference type="ARBA" id="ARBA00023172"/>
    </source>
</evidence>
<feature type="region of interest" description="Disordered" evidence="6">
    <location>
        <begin position="691"/>
        <end position="720"/>
    </location>
</feature>
<evidence type="ECO:0000256" key="6">
    <source>
        <dbReference type="SAM" id="MobiDB-lite"/>
    </source>
</evidence>
<gene>
    <name evidence="9" type="primary">brca2</name>
</gene>
<dbReference type="SMART" id="SM01341">
    <property type="entry name" value="Tower"/>
    <property type="match status" value="1"/>
</dbReference>
<dbReference type="Pfam" id="PF00634">
    <property type="entry name" value="BRCA2"/>
    <property type="match status" value="11"/>
</dbReference>
<dbReference type="GO" id="GO:0005634">
    <property type="term" value="C:nucleus"/>
    <property type="evidence" value="ECO:0007669"/>
    <property type="project" value="TreeGrafter"/>
</dbReference>
<name>A0A9Y3VMS7_9CICH</name>
<dbReference type="InterPro" id="IPR048262">
    <property type="entry name" value="BRCA2_OB_2_dom"/>
</dbReference>
<dbReference type="GeneID" id="102209366"/>
<proteinExistence type="predicted"/>
<evidence type="ECO:0000256" key="1">
    <source>
        <dbReference type="ARBA" id="ARBA00022737"/>
    </source>
</evidence>
<feature type="compositionally biased region" description="Polar residues" evidence="6">
    <location>
        <begin position="622"/>
        <end position="631"/>
    </location>
</feature>
<keyword evidence="5" id="KW-0234">DNA repair</keyword>
<feature type="region of interest" description="Disordered" evidence="6">
    <location>
        <begin position="3256"/>
        <end position="3289"/>
    </location>
</feature>
<feature type="compositionally biased region" description="Basic and acidic residues" evidence="6">
    <location>
        <begin position="319"/>
        <end position="329"/>
    </location>
</feature>
<dbReference type="Pfam" id="PF09103">
    <property type="entry name" value="BRCA-2_OB1"/>
    <property type="match status" value="1"/>
</dbReference>
<dbReference type="Pfam" id="PF22687">
    <property type="entry name" value="BRCA2_TR2"/>
    <property type="match status" value="1"/>
</dbReference>
<evidence type="ECO:0000256" key="3">
    <source>
        <dbReference type="ARBA" id="ARBA00023125"/>
    </source>
</evidence>